<gene>
    <name evidence="10" type="ORF">SAMN05444583_10561</name>
</gene>
<feature type="transmembrane region" description="Helical" evidence="7">
    <location>
        <begin position="290"/>
        <end position="310"/>
    </location>
</feature>
<dbReference type="InterPro" id="IPR009613">
    <property type="entry name" value="LMF"/>
</dbReference>
<feature type="transmembrane region" description="Helical" evidence="7">
    <location>
        <begin position="71"/>
        <end position="94"/>
    </location>
</feature>
<organism evidence="10 11">
    <name type="scientific">Rhodococcus maanshanensis</name>
    <dbReference type="NCBI Taxonomy" id="183556"/>
    <lineage>
        <taxon>Bacteria</taxon>
        <taxon>Bacillati</taxon>
        <taxon>Actinomycetota</taxon>
        <taxon>Actinomycetes</taxon>
        <taxon>Mycobacteriales</taxon>
        <taxon>Nocardiaceae</taxon>
        <taxon>Rhodococcus</taxon>
    </lineage>
</organism>
<keyword evidence="6 7" id="KW-0472">Membrane</keyword>
<dbReference type="Pfam" id="PF25179">
    <property type="entry name" value="LMF1_C"/>
    <property type="match status" value="1"/>
</dbReference>
<evidence type="ECO:0000259" key="9">
    <source>
        <dbReference type="Pfam" id="PF25179"/>
    </source>
</evidence>
<name>A0A1H7LHY5_9NOCA</name>
<dbReference type="InterPro" id="IPR057434">
    <property type="entry name" value="LMF1/2_N"/>
</dbReference>
<protein>
    <submittedName>
        <fullName evidence="10">Lipase maturation factor</fullName>
    </submittedName>
</protein>
<proteinExistence type="inferred from homology"/>
<dbReference type="AlphaFoldDB" id="A0A1H7LHY5"/>
<keyword evidence="3 7" id="KW-0812">Transmembrane</keyword>
<dbReference type="OrthoDB" id="9793230at2"/>
<feature type="domain" description="Lipase maturation factor 1/2 C-terminal" evidence="9">
    <location>
        <begin position="329"/>
        <end position="469"/>
    </location>
</feature>
<feature type="transmembrane region" description="Helical" evidence="7">
    <location>
        <begin position="20"/>
        <end position="39"/>
    </location>
</feature>
<dbReference type="InterPro" id="IPR057433">
    <property type="entry name" value="LMF1/2_C"/>
</dbReference>
<evidence type="ECO:0000313" key="11">
    <source>
        <dbReference type="Proteomes" id="UP000198677"/>
    </source>
</evidence>
<keyword evidence="5 7" id="KW-1133">Transmembrane helix</keyword>
<keyword evidence="4" id="KW-0256">Endoplasmic reticulum</keyword>
<dbReference type="Pfam" id="PF06762">
    <property type="entry name" value="LMF1"/>
    <property type="match status" value="1"/>
</dbReference>
<feature type="transmembrane region" description="Helical" evidence="7">
    <location>
        <begin position="254"/>
        <end position="278"/>
    </location>
</feature>
<evidence type="ECO:0000256" key="3">
    <source>
        <dbReference type="ARBA" id="ARBA00022692"/>
    </source>
</evidence>
<reference evidence="11" key="1">
    <citation type="submission" date="2016-10" db="EMBL/GenBank/DDBJ databases">
        <authorList>
            <person name="Varghese N."/>
            <person name="Submissions S."/>
        </authorList>
    </citation>
    <scope>NUCLEOTIDE SEQUENCE [LARGE SCALE GENOMIC DNA]</scope>
    <source>
        <strain evidence="11">DSM 44675</strain>
    </source>
</reference>
<feature type="transmembrane region" description="Helical" evidence="7">
    <location>
        <begin position="226"/>
        <end position="247"/>
    </location>
</feature>
<evidence type="ECO:0000256" key="5">
    <source>
        <dbReference type="ARBA" id="ARBA00022989"/>
    </source>
</evidence>
<dbReference type="GO" id="GO:0051604">
    <property type="term" value="P:protein maturation"/>
    <property type="evidence" value="ECO:0007669"/>
    <property type="project" value="InterPro"/>
</dbReference>
<dbReference type="EMBL" id="FOAW01000005">
    <property type="protein sequence ID" value="SEK98531.1"/>
    <property type="molecule type" value="Genomic_DNA"/>
</dbReference>
<evidence type="ECO:0000256" key="7">
    <source>
        <dbReference type="SAM" id="Phobius"/>
    </source>
</evidence>
<comment type="similarity">
    <text evidence="2">Belongs to the lipase maturation factor family.</text>
</comment>
<evidence type="ECO:0000256" key="2">
    <source>
        <dbReference type="ARBA" id="ARBA00005512"/>
    </source>
</evidence>
<feature type="domain" description="Lipase maturation factor 1/2 N-terminal" evidence="8">
    <location>
        <begin position="121"/>
        <end position="272"/>
    </location>
</feature>
<dbReference type="Proteomes" id="UP000198677">
    <property type="component" value="Unassembled WGS sequence"/>
</dbReference>
<evidence type="ECO:0000259" key="8">
    <source>
        <dbReference type="Pfam" id="PF06762"/>
    </source>
</evidence>
<sequence>MDWFNADGYWLGRLLFTEGLAAIYLTAFLVAVNQFRALIGSNGMLPIPDYLAAASFRRSPSLFHLHYSDRFFAAVAWTGAGLAALTVLGVTARLPLPATMLVWFAMWLFYLSIVNVGQVWYGFGWESLLLEVGFLAVFLGNADTAPPVAVLLLLRWLLFRLEFGAGMIKIRGDSCWRDLTCLYYHHETQPMPGPLSWYFHGLPRPLHRAEVAGNHLAQLVMPFGLFAPQPVAAIAAGVMIVTQLWLVASGNFAWLNWLALVLAVSVLPDSVLGAVLPIGPPAESGPTPPAFVAVVIAVTALVLVLSYWPARNLASHSQLMNASFNSWHLVNTYGAFGHVTRIRYEVVVEGTEATRITPDAVWREYEFKGKPGDIRRRPRQFAPYHLRLDWLMWFAAISPGYARGWFVAFAEKLLQNDAATLALLRHNPFAQSPPTFVRARLFRYRFSTRQEHHDSGVWWHRTPVSDYLPPIRLAVRPAGGGANEG</sequence>
<keyword evidence="11" id="KW-1185">Reference proteome</keyword>
<evidence type="ECO:0000313" key="10">
    <source>
        <dbReference type="EMBL" id="SEK98531.1"/>
    </source>
</evidence>
<dbReference type="PANTHER" id="PTHR14463:SF10">
    <property type="entry name" value="LIPASE MATURATION FACTOR 1"/>
    <property type="match status" value="1"/>
</dbReference>
<evidence type="ECO:0000256" key="6">
    <source>
        <dbReference type="ARBA" id="ARBA00023136"/>
    </source>
</evidence>
<dbReference type="PANTHER" id="PTHR14463">
    <property type="entry name" value="LIPASE MATURATION FACTOR"/>
    <property type="match status" value="1"/>
</dbReference>
<evidence type="ECO:0000256" key="4">
    <source>
        <dbReference type="ARBA" id="ARBA00022824"/>
    </source>
</evidence>
<accession>A0A1H7LHY5</accession>
<feature type="transmembrane region" description="Helical" evidence="7">
    <location>
        <begin position="128"/>
        <end position="154"/>
    </location>
</feature>
<evidence type="ECO:0000256" key="1">
    <source>
        <dbReference type="ARBA" id="ARBA00004477"/>
    </source>
</evidence>
<comment type="subcellular location">
    <subcellularLocation>
        <location evidence="1">Endoplasmic reticulum membrane</location>
        <topology evidence="1">Multi-pass membrane protein</topology>
    </subcellularLocation>
</comment>
<dbReference type="RefSeq" id="WP_072749843.1">
    <property type="nucleotide sequence ID" value="NZ_FOAW01000005.1"/>
</dbReference>
<feature type="transmembrane region" description="Helical" evidence="7">
    <location>
        <begin position="100"/>
        <end position="121"/>
    </location>
</feature>